<name>X1PDC7_9ZZZZ</name>
<organism evidence="1">
    <name type="scientific">marine sediment metagenome</name>
    <dbReference type="NCBI Taxonomy" id="412755"/>
    <lineage>
        <taxon>unclassified sequences</taxon>
        <taxon>metagenomes</taxon>
        <taxon>ecological metagenomes</taxon>
    </lineage>
</organism>
<sequence>MRGKVSSRVEGIAIISLELDERTWSAVDVSLPAAAGHLERPVIYDDTDSY</sequence>
<evidence type="ECO:0000313" key="1">
    <source>
        <dbReference type="EMBL" id="GAI54327.1"/>
    </source>
</evidence>
<dbReference type="EMBL" id="BARV01037782">
    <property type="protein sequence ID" value="GAI54327.1"/>
    <property type="molecule type" value="Genomic_DNA"/>
</dbReference>
<dbReference type="AlphaFoldDB" id="X1PDC7"/>
<reference evidence="1" key="1">
    <citation type="journal article" date="2014" name="Front. Microbiol.">
        <title>High frequency of phylogenetically diverse reductive dehalogenase-homologous genes in deep subseafloor sedimentary metagenomes.</title>
        <authorList>
            <person name="Kawai M."/>
            <person name="Futagami T."/>
            <person name="Toyoda A."/>
            <person name="Takaki Y."/>
            <person name="Nishi S."/>
            <person name="Hori S."/>
            <person name="Arai W."/>
            <person name="Tsubouchi T."/>
            <person name="Morono Y."/>
            <person name="Uchiyama I."/>
            <person name="Ito T."/>
            <person name="Fujiyama A."/>
            <person name="Inagaki F."/>
            <person name="Takami H."/>
        </authorList>
    </citation>
    <scope>NUCLEOTIDE SEQUENCE</scope>
    <source>
        <strain evidence="1">Expedition CK06-06</strain>
    </source>
</reference>
<proteinExistence type="predicted"/>
<protein>
    <submittedName>
        <fullName evidence="1">Uncharacterized protein</fullName>
    </submittedName>
</protein>
<gene>
    <name evidence="1" type="ORF">S06H3_58380</name>
</gene>
<comment type="caution">
    <text evidence="1">The sequence shown here is derived from an EMBL/GenBank/DDBJ whole genome shotgun (WGS) entry which is preliminary data.</text>
</comment>
<accession>X1PDC7</accession>